<evidence type="ECO:0000313" key="2">
    <source>
        <dbReference type="EMBL" id="PWY99823.1"/>
    </source>
</evidence>
<keyword evidence="3" id="KW-1185">Reference proteome</keyword>
<dbReference type="AlphaFoldDB" id="A0A317XNC3"/>
<feature type="compositionally biased region" description="Gly residues" evidence="1">
    <location>
        <begin position="36"/>
        <end position="57"/>
    </location>
</feature>
<gene>
    <name evidence="2" type="ORF">BCV70DRAFT_200732</name>
</gene>
<dbReference type="EMBL" id="KZ819194">
    <property type="protein sequence ID" value="PWY99823.1"/>
    <property type="molecule type" value="Genomic_DNA"/>
</dbReference>
<evidence type="ECO:0000256" key="1">
    <source>
        <dbReference type="SAM" id="MobiDB-lite"/>
    </source>
</evidence>
<sequence>MAKTVLGTTAAAGGAVFAGTLAHNAAENLYPVHNNEGGGEGNGGNGGNGGGGGGGGAGSYPVMAQTYPVYANAAPAPASVAASTNNNSPMVPNGYVIYNNQLYTIEQYVQQLGYVRPAPQVTTPGFSG</sequence>
<dbReference type="InParanoid" id="A0A317XNC3"/>
<accession>A0A317XNC3</accession>
<reference evidence="2 3" key="1">
    <citation type="journal article" date="2018" name="Mol. Biol. Evol.">
        <title>Broad Genomic Sampling Reveals a Smut Pathogenic Ancestry of the Fungal Clade Ustilaginomycotina.</title>
        <authorList>
            <person name="Kijpornyongpan T."/>
            <person name="Mondo S.J."/>
            <person name="Barry K."/>
            <person name="Sandor L."/>
            <person name="Lee J."/>
            <person name="Lipzen A."/>
            <person name="Pangilinan J."/>
            <person name="LaButti K."/>
            <person name="Hainaut M."/>
            <person name="Henrissat B."/>
            <person name="Grigoriev I.V."/>
            <person name="Spatafora J.W."/>
            <person name="Aime M.C."/>
        </authorList>
    </citation>
    <scope>NUCLEOTIDE SEQUENCE [LARGE SCALE GENOMIC DNA]</scope>
    <source>
        <strain evidence="2 3">MCA 3645</strain>
    </source>
</reference>
<feature type="region of interest" description="Disordered" evidence="1">
    <location>
        <begin position="31"/>
        <end position="57"/>
    </location>
</feature>
<organism evidence="2 3">
    <name type="scientific">Testicularia cyperi</name>
    <dbReference type="NCBI Taxonomy" id="1882483"/>
    <lineage>
        <taxon>Eukaryota</taxon>
        <taxon>Fungi</taxon>
        <taxon>Dikarya</taxon>
        <taxon>Basidiomycota</taxon>
        <taxon>Ustilaginomycotina</taxon>
        <taxon>Ustilaginomycetes</taxon>
        <taxon>Ustilaginales</taxon>
        <taxon>Anthracoideaceae</taxon>
        <taxon>Testicularia</taxon>
    </lineage>
</organism>
<evidence type="ECO:0000313" key="3">
    <source>
        <dbReference type="Proteomes" id="UP000246740"/>
    </source>
</evidence>
<protein>
    <submittedName>
        <fullName evidence="2">Uncharacterized protein</fullName>
    </submittedName>
</protein>
<name>A0A317XNC3_9BASI</name>
<proteinExistence type="predicted"/>
<dbReference type="Proteomes" id="UP000246740">
    <property type="component" value="Unassembled WGS sequence"/>
</dbReference>